<dbReference type="PANTHER" id="PTHR31836">
    <property type="match status" value="1"/>
</dbReference>
<dbReference type="InterPro" id="IPR051477">
    <property type="entry name" value="Expansin_CellWall"/>
</dbReference>
<dbReference type="PANTHER" id="PTHR31836:SF28">
    <property type="entry name" value="SRCR DOMAIN-CONTAINING PROTEIN-RELATED"/>
    <property type="match status" value="1"/>
</dbReference>
<feature type="compositionally biased region" description="Low complexity" evidence="2">
    <location>
        <begin position="143"/>
        <end position="195"/>
    </location>
</feature>
<dbReference type="AlphaFoldDB" id="A0A550CNI0"/>
<dbReference type="Gene3D" id="2.40.40.10">
    <property type="entry name" value="RlpA-like domain"/>
    <property type="match status" value="1"/>
</dbReference>
<reference evidence="4 5" key="1">
    <citation type="journal article" date="2019" name="New Phytol.">
        <title>Comparative genomics reveals unique wood-decay strategies and fruiting body development in the Schizophyllaceae.</title>
        <authorList>
            <person name="Almasi E."/>
            <person name="Sahu N."/>
            <person name="Krizsan K."/>
            <person name="Balint B."/>
            <person name="Kovacs G.M."/>
            <person name="Kiss B."/>
            <person name="Cseklye J."/>
            <person name="Drula E."/>
            <person name="Henrissat B."/>
            <person name="Nagy I."/>
            <person name="Chovatia M."/>
            <person name="Adam C."/>
            <person name="LaButti K."/>
            <person name="Lipzen A."/>
            <person name="Riley R."/>
            <person name="Grigoriev I.V."/>
            <person name="Nagy L.G."/>
        </authorList>
    </citation>
    <scope>NUCLEOTIDE SEQUENCE [LARGE SCALE GENOMIC DNA]</scope>
    <source>
        <strain evidence="4 5">NL-1724</strain>
    </source>
</reference>
<organism evidence="4 5">
    <name type="scientific">Schizophyllum amplum</name>
    <dbReference type="NCBI Taxonomy" id="97359"/>
    <lineage>
        <taxon>Eukaryota</taxon>
        <taxon>Fungi</taxon>
        <taxon>Dikarya</taxon>
        <taxon>Basidiomycota</taxon>
        <taxon>Agaricomycotina</taxon>
        <taxon>Agaricomycetes</taxon>
        <taxon>Agaricomycetidae</taxon>
        <taxon>Agaricales</taxon>
        <taxon>Schizophyllaceae</taxon>
        <taxon>Schizophyllum</taxon>
    </lineage>
</organism>
<evidence type="ECO:0000256" key="1">
    <source>
        <dbReference type="ARBA" id="ARBA00022729"/>
    </source>
</evidence>
<feature type="region of interest" description="Disordered" evidence="2">
    <location>
        <begin position="142"/>
        <end position="195"/>
    </location>
</feature>
<dbReference type="OrthoDB" id="623670at2759"/>
<evidence type="ECO:0000313" key="5">
    <source>
        <dbReference type="Proteomes" id="UP000320762"/>
    </source>
</evidence>
<dbReference type="CDD" id="cd22191">
    <property type="entry name" value="DPBB_RlpA_EXP_N-like"/>
    <property type="match status" value="1"/>
</dbReference>
<feature type="signal peptide" evidence="3">
    <location>
        <begin position="1"/>
        <end position="21"/>
    </location>
</feature>
<sequence>MLQHSFIRLCILFSLFLCVVAKHGVPGRHGLTKLRSLSEASAKRDTNARFTNYVAGLGACGSYNSDSEFVVALNIPQFAGGAHCGETITITANGKTTTALVADECMECPYGAVDFSTGLFTFFADPSVGVLYGDWSFGNAAETTTSTSVPPETTAEPTTTTTRTHTRTHTPTFTSTSSATWSSSSSSSSVSSSSSSSIAASTTSIAFTSATPTPSATGAQGTVGQLQLAVQQFGRMMVVAADAS</sequence>
<evidence type="ECO:0000313" key="4">
    <source>
        <dbReference type="EMBL" id="TRM66361.1"/>
    </source>
</evidence>
<gene>
    <name evidence="4" type="ORF">BD626DRAFT_556256</name>
</gene>
<evidence type="ECO:0000256" key="3">
    <source>
        <dbReference type="SAM" id="SignalP"/>
    </source>
</evidence>
<comment type="caution">
    <text evidence="4">The sequence shown here is derived from an EMBL/GenBank/DDBJ whole genome shotgun (WGS) entry which is preliminary data.</text>
</comment>
<protein>
    <submittedName>
        <fullName evidence="4">RlpA-like double-psi beta-barrel-protein domain-containing protein-containing protein</fullName>
    </submittedName>
</protein>
<feature type="chain" id="PRO_5021711626" evidence="3">
    <location>
        <begin position="22"/>
        <end position="244"/>
    </location>
</feature>
<dbReference type="EMBL" id="VDMD01000004">
    <property type="protein sequence ID" value="TRM66361.1"/>
    <property type="molecule type" value="Genomic_DNA"/>
</dbReference>
<dbReference type="SUPFAM" id="SSF50685">
    <property type="entry name" value="Barwin-like endoglucanases"/>
    <property type="match status" value="1"/>
</dbReference>
<keyword evidence="5" id="KW-1185">Reference proteome</keyword>
<accession>A0A550CNI0</accession>
<dbReference type="InterPro" id="IPR036908">
    <property type="entry name" value="RlpA-like_sf"/>
</dbReference>
<keyword evidence="1 3" id="KW-0732">Signal</keyword>
<dbReference type="Proteomes" id="UP000320762">
    <property type="component" value="Unassembled WGS sequence"/>
</dbReference>
<evidence type="ECO:0000256" key="2">
    <source>
        <dbReference type="SAM" id="MobiDB-lite"/>
    </source>
</evidence>
<proteinExistence type="predicted"/>
<dbReference type="STRING" id="97359.A0A550CNI0"/>
<name>A0A550CNI0_9AGAR</name>